<accession>A0A9Q1BEZ2</accession>
<organism evidence="12 13">
    <name type="scientific">Holothuria leucospilota</name>
    <name type="common">Black long sea cucumber</name>
    <name type="synonym">Mertensiothuria leucospilota</name>
    <dbReference type="NCBI Taxonomy" id="206669"/>
    <lineage>
        <taxon>Eukaryota</taxon>
        <taxon>Metazoa</taxon>
        <taxon>Echinodermata</taxon>
        <taxon>Eleutherozoa</taxon>
        <taxon>Echinozoa</taxon>
        <taxon>Holothuroidea</taxon>
        <taxon>Aspidochirotacea</taxon>
        <taxon>Aspidochirotida</taxon>
        <taxon>Holothuriidae</taxon>
        <taxon>Holothuria</taxon>
    </lineage>
</organism>
<evidence type="ECO:0000256" key="2">
    <source>
        <dbReference type="ARBA" id="ARBA00013081"/>
    </source>
</evidence>
<comment type="similarity">
    <text evidence="10">Belongs to the Dullard family.</text>
</comment>
<protein>
    <recommendedName>
        <fullName evidence="2">protein-serine/threonine phosphatase</fullName>
        <ecNumber evidence="2">3.1.3.16</ecNumber>
    </recommendedName>
</protein>
<dbReference type="SUPFAM" id="SSF56784">
    <property type="entry name" value="HAD-like"/>
    <property type="match status" value="1"/>
</dbReference>
<dbReference type="GO" id="GO:0016020">
    <property type="term" value="C:membrane"/>
    <property type="evidence" value="ECO:0007669"/>
    <property type="project" value="UniProtKB-SubCell"/>
</dbReference>
<comment type="caution">
    <text evidence="12">The sequence shown here is derived from an EMBL/GenBank/DDBJ whole genome shotgun (WGS) entry which is preliminary data.</text>
</comment>
<dbReference type="EC" id="3.1.3.16" evidence="2"/>
<keyword evidence="5" id="KW-0904">Protein phosphatase</keyword>
<comment type="catalytic activity">
    <reaction evidence="9">
        <text>O-phospho-L-threonyl-[protein] + H2O = L-threonyl-[protein] + phosphate</text>
        <dbReference type="Rhea" id="RHEA:47004"/>
        <dbReference type="Rhea" id="RHEA-COMP:11060"/>
        <dbReference type="Rhea" id="RHEA-COMP:11605"/>
        <dbReference type="ChEBI" id="CHEBI:15377"/>
        <dbReference type="ChEBI" id="CHEBI:30013"/>
        <dbReference type="ChEBI" id="CHEBI:43474"/>
        <dbReference type="ChEBI" id="CHEBI:61977"/>
        <dbReference type="EC" id="3.1.3.16"/>
    </reaction>
</comment>
<proteinExistence type="inferred from homology"/>
<evidence type="ECO:0000256" key="7">
    <source>
        <dbReference type="ARBA" id="ARBA00023136"/>
    </source>
</evidence>
<dbReference type="OrthoDB" id="277011at2759"/>
<evidence type="ECO:0000256" key="4">
    <source>
        <dbReference type="ARBA" id="ARBA00022801"/>
    </source>
</evidence>
<dbReference type="InterPro" id="IPR036412">
    <property type="entry name" value="HAD-like_sf"/>
</dbReference>
<keyword evidence="4" id="KW-0378">Hydrolase</keyword>
<evidence type="ECO:0000259" key="11">
    <source>
        <dbReference type="PROSITE" id="PS50969"/>
    </source>
</evidence>
<dbReference type="CDD" id="cd07521">
    <property type="entry name" value="HAD_FCP1-like"/>
    <property type="match status" value="1"/>
</dbReference>
<keyword evidence="13" id="KW-1185">Reference proteome</keyword>
<dbReference type="AlphaFoldDB" id="A0A9Q1BEZ2"/>
<dbReference type="PANTHER" id="PTHR12210">
    <property type="entry name" value="DULLARD PROTEIN PHOSPHATASE"/>
    <property type="match status" value="1"/>
</dbReference>
<dbReference type="Proteomes" id="UP001152320">
    <property type="component" value="Chromosome 21"/>
</dbReference>
<dbReference type="InterPro" id="IPR004274">
    <property type="entry name" value="FCP1_dom"/>
</dbReference>
<dbReference type="FunFam" id="3.40.50.1000:FF:000044">
    <property type="entry name" value="CTD nuclear envelope phosphatase 1"/>
    <property type="match status" value="1"/>
</dbReference>
<dbReference type="NCBIfam" id="TIGR02251">
    <property type="entry name" value="HIF-SF_euk"/>
    <property type="match status" value="1"/>
</dbReference>
<evidence type="ECO:0000256" key="3">
    <source>
        <dbReference type="ARBA" id="ARBA00022692"/>
    </source>
</evidence>
<dbReference type="PROSITE" id="PS50969">
    <property type="entry name" value="FCP1"/>
    <property type="match status" value="1"/>
</dbReference>
<dbReference type="EMBL" id="JAIZAY010000021">
    <property type="protein sequence ID" value="KAJ8022172.1"/>
    <property type="molecule type" value="Genomic_DNA"/>
</dbReference>
<evidence type="ECO:0000256" key="6">
    <source>
        <dbReference type="ARBA" id="ARBA00022989"/>
    </source>
</evidence>
<dbReference type="InterPro" id="IPR050365">
    <property type="entry name" value="TIM50"/>
</dbReference>
<sequence>MQSHIIGSAYRPYTFDITEQTTESIIQYQTVRYDISPLSPISRHKLQLVKRKTMILDLDETLVHSQHVGKMRPNRPTTPPDFVLKITIDGLPERFYVYKRPHVDFFLNVVSQWYDLVVFTASMEIYGSPVVERLDNGRGILNRRYYRQHCKPDAGYYSKDLSSVNSDLSSVFIVDNSPSAYRLYPDNGIPILSWMSDASDINLLSLLPFLDALRFTSDVRSVLRRNSYTASLRKKSSGHLTPLKS</sequence>
<dbReference type="Gene3D" id="3.40.50.1000">
    <property type="entry name" value="HAD superfamily/HAD-like"/>
    <property type="match status" value="1"/>
</dbReference>
<evidence type="ECO:0000313" key="13">
    <source>
        <dbReference type="Proteomes" id="UP001152320"/>
    </source>
</evidence>
<gene>
    <name evidence="12" type="ORF">HOLleu_39585</name>
</gene>
<evidence type="ECO:0000256" key="5">
    <source>
        <dbReference type="ARBA" id="ARBA00022912"/>
    </source>
</evidence>
<name>A0A9Q1BEZ2_HOLLE</name>
<dbReference type="SMART" id="SM00577">
    <property type="entry name" value="CPDc"/>
    <property type="match status" value="1"/>
</dbReference>
<dbReference type="InterPro" id="IPR023214">
    <property type="entry name" value="HAD_sf"/>
</dbReference>
<evidence type="ECO:0000256" key="1">
    <source>
        <dbReference type="ARBA" id="ARBA00004167"/>
    </source>
</evidence>
<comment type="catalytic activity">
    <reaction evidence="8">
        <text>O-phospho-L-seryl-[protein] + H2O = L-seryl-[protein] + phosphate</text>
        <dbReference type="Rhea" id="RHEA:20629"/>
        <dbReference type="Rhea" id="RHEA-COMP:9863"/>
        <dbReference type="Rhea" id="RHEA-COMP:11604"/>
        <dbReference type="ChEBI" id="CHEBI:15377"/>
        <dbReference type="ChEBI" id="CHEBI:29999"/>
        <dbReference type="ChEBI" id="CHEBI:43474"/>
        <dbReference type="ChEBI" id="CHEBI:83421"/>
        <dbReference type="EC" id="3.1.3.16"/>
    </reaction>
</comment>
<keyword evidence="7" id="KW-0472">Membrane</keyword>
<evidence type="ECO:0000313" key="12">
    <source>
        <dbReference type="EMBL" id="KAJ8022172.1"/>
    </source>
</evidence>
<keyword evidence="3" id="KW-0812">Transmembrane</keyword>
<dbReference type="GO" id="GO:0004722">
    <property type="term" value="F:protein serine/threonine phosphatase activity"/>
    <property type="evidence" value="ECO:0007669"/>
    <property type="project" value="UniProtKB-EC"/>
</dbReference>
<evidence type="ECO:0000256" key="8">
    <source>
        <dbReference type="ARBA" id="ARBA00047761"/>
    </source>
</evidence>
<dbReference type="InterPro" id="IPR011948">
    <property type="entry name" value="Dullard_phosphatase"/>
</dbReference>
<evidence type="ECO:0000256" key="9">
    <source>
        <dbReference type="ARBA" id="ARBA00048336"/>
    </source>
</evidence>
<comment type="subcellular location">
    <subcellularLocation>
        <location evidence="1">Membrane</location>
        <topology evidence="1">Single-pass membrane protein</topology>
    </subcellularLocation>
</comment>
<evidence type="ECO:0000256" key="10">
    <source>
        <dbReference type="ARBA" id="ARBA00061694"/>
    </source>
</evidence>
<keyword evidence="6" id="KW-1133">Transmembrane helix</keyword>
<dbReference type="Pfam" id="PF03031">
    <property type="entry name" value="NIF"/>
    <property type="match status" value="1"/>
</dbReference>
<reference evidence="12" key="1">
    <citation type="submission" date="2021-10" db="EMBL/GenBank/DDBJ databases">
        <title>Tropical sea cucumber genome reveals ecological adaptation and Cuvierian tubules defense mechanism.</title>
        <authorList>
            <person name="Chen T."/>
        </authorList>
    </citation>
    <scope>NUCLEOTIDE SEQUENCE</scope>
    <source>
        <strain evidence="12">Nanhai2018</strain>
        <tissue evidence="12">Muscle</tissue>
    </source>
</reference>
<feature type="domain" description="FCP1 homology" evidence="11">
    <location>
        <begin position="47"/>
        <end position="213"/>
    </location>
</feature>